<dbReference type="PANTHER" id="PTHR42877">
    <property type="entry name" value="L-ORNITHINE N(5)-MONOOXYGENASE-RELATED"/>
    <property type="match status" value="1"/>
</dbReference>
<protein>
    <submittedName>
        <fullName evidence="3">DUF4873 domain-containing protein</fullName>
    </submittedName>
</protein>
<dbReference type="RefSeq" id="WP_348608272.1">
    <property type="nucleotide sequence ID" value="NZ_CP157276.1"/>
</dbReference>
<gene>
    <name evidence="3" type="ORF">ABEU19_000713</name>
</gene>
<accession>A0ABW9FNU5</accession>
<dbReference type="Proteomes" id="UP001629744">
    <property type="component" value="Unassembled WGS sequence"/>
</dbReference>
<proteinExistence type="predicted"/>
<dbReference type="EMBL" id="JBDLNU010000001">
    <property type="protein sequence ID" value="MFM1727255.1"/>
    <property type="molecule type" value="Genomic_DNA"/>
</dbReference>
<name>A0ABW9FNU5_9NOCA</name>
<dbReference type="Pfam" id="PF16170">
    <property type="entry name" value="DUF4873"/>
    <property type="match status" value="1"/>
</dbReference>
<feature type="domain" description="DUF4873" evidence="2">
    <location>
        <begin position="493"/>
        <end position="583"/>
    </location>
</feature>
<dbReference type="Gene3D" id="3.50.50.60">
    <property type="entry name" value="FAD/NAD(P)-binding domain"/>
    <property type="match status" value="2"/>
</dbReference>
<evidence type="ECO:0000256" key="1">
    <source>
        <dbReference type="SAM" id="MobiDB-lite"/>
    </source>
</evidence>
<comment type="caution">
    <text evidence="3">The sequence shown here is derived from an EMBL/GenBank/DDBJ whole genome shotgun (WGS) entry which is preliminary data.</text>
</comment>
<dbReference type="PRINTS" id="PR00419">
    <property type="entry name" value="ADXRDTASE"/>
</dbReference>
<evidence type="ECO:0000313" key="3">
    <source>
        <dbReference type="EMBL" id="MFM1727255.1"/>
    </source>
</evidence>
<keyword evidence="4" id="KW-1185">Reference proteome</keyword>
<sequence>MTGRETARVAIVGTGFSGLCMAIRLKEAGIDDFVILEKASEVGGTWRENTYPGCGCDVMSLMYSFSFAPNRRWTRMYARQPEILDYIRRIVDAYGLTPHIRFDSEVVAYDFDESDDRWTVRTRGGDAYRARIVVAGLGPLHKPSIPDFPGRERFTGTAFHSAEWDHSVDLAGKRVAVIGTGASAVQFVPEVAKEAAHVDVFQRTAHWIVPKLDRPITPTEKRLFRTVPGSQKAYRGAIYWSHESLIAGFMHPRLMTVLERVARGLLRRQVPDPELRAALTPDYTIGCKRILVSSNYYPALQRDDVDLVTARIDGFTETGIRTIDGVERAADVVVYGTGFAIEDRFETDHIVGRGGLTIQDAWRGGMEAYLGMAVSGFPNFFLMMGPNSGGGNQSIVFVIEAQSHYVLECLQMMDRRDATRIEVRAGTQRDFNRRIHHKLERSVWNSGGCDSWYLDRTGRNRAAWPRSSVSYWLRTRHPDVDAFDLSSAAERDEEDYRGPAVLEGGGRTLDVDVHLTGHMDPLDGRYHWYGRVIGDERIADLKRPDAGVPTLRIGEGRAVDATLAEQDPWGHFRITGVGAPPFSLVDLVVYGGPTEGVSGTDPLPRGSTPDGHVL</sequence>
<dbReference type="SUPFAM" id="SSF51905">
    <property type="entry name" value="FAD/NAD(P)-binding domain"/>
    <property type="match status" value="2"/>
</dbReference>
<dbReference type="InterPro" id="IPR036188">
    <property type="entry name" value="FAD/NAD-bd_sf"/>
</dbReference>
<feature type="region of interest" description="Disordered" evidence="1">
    <location>
        <begin position="595"/>
        <end position="614"/>
    </location>
</feature>
<evidence type="ECO:0000313" key="4">
    <source>
        <dbReference type="Proteomes" id="UP001629744"/>
    </source>
</evidence>
<dbReference type="InterPro" id="IPR051209">
    <property type="entry name" value="FAD-bind_Monooxygenase_sf"/>
</dbReference>
<evidence type="ECO:0000259" key="2">
    <source>
        <dbReference type="Pfam" id="PF16170"/>
    </source>
</evidence>
<reference evidence="3 4" key="1">
    <citation type="submission" date="2023-11" db="EMBL/GenBank/DDBJ databases">
        <authorList>
            <person name="Val-Calvo J."/>
            <person name="Scortti M."/>
            <person name="Vazquez-Boland J."/>
        </authorList>
    </citation>
    <scope>NUCLEOTIDE SEQUENCE [LARGE SCALE GENOMIC DNA]</scope>
    <source>
        <strain evidence="3 4">DSM 46662</strain>
    </source>
</reference>
<dbReference type="InterPro" id="IPR032371">
    <property type="entry name" value="DUF4873"/>
</dbReference>
<dbReference type="PANTHER" id="PTHR42877:SF4">
    <property type="entry name" value="FAD_NAD(P)-BINDING DOMAIN-CONTAINING PROTEIN-RELATED"/>
    <property type="match status" value="1"/>
</dbReference>
<organism evidence="3 4">
    <name type="scientific">Prescottella soli</name>
    <dbReference type="NCBI Taxonomy" id="1543852"/>
    <lineage>
        <taxon>Bacteria</taxon>
        <taxon>Bacillati</taxon>
        <taxon>Actinomycetota</taxon>
        <taxon>Actinomycetes</taxon>
        <taxon>Mycobacteriales</taxon>
        <taxon>Nocardiaceae</taxon>
        <taxon>Prescottella</taxon>
    </lineage>
</organism>
<dbReference type="Pfam" id="PF13738">
    <property type="entry name" value="Pyr_redox_3"/>
    <property type="match status" value="1"/>
</dbReference>